<organism evidence="1 2">
    <name type="scientific">Araneus ventricosus</name>
    <name type="common">Orbweaver spider</name>
    <name type="synonym">Epeira ventricosa</name>
    <dbReference type="NCBI Taxonomy" id="182803"/>
    <lineage>
        <taxon>Eukaryota</taxon>
        <taxon>Metazoa</taxon>
        <taxon>Ecdysozoa</taxon>
        <taxon>Arthropoda</taxon>
        <taxon>Chelicerata</taxon>
        <taxon>Arachnida</taxon>
        <taxon>Araneae</taxon>
        <taxon>Araneomorphae</taxon>
        <taxon>Entelegynae</taxon>
        <taxon>Araneoidea</taxon>
        <taxon>Araneidae</taxon>
        <taxon>Araneus</taxon>
    </lineage>
</organism>
<evidence type="ECO:0000313" key="2">
    <source>
        <dbReference type="Proteomes" id="UP000499080"/>
    </source>
</evidence>
<comment type="caution">
    <text evidence="1">The sequence shown here is derived from an EMBL/GenBank/DDBJ whole genome shotgun (WGS) entry which is preliminary data.</text>
</comment>
<sequence length="84" mass="9623">MRPRWQGLDLGAGGFHVRNPIPPKYRRVSGPGTLQIRRDKRPPLLRCGSLERGCQLRRRPCHLTSVRNYEVRPKIAVVLLQNGT</sequence>
<dbReference type="EMBL" id="BGPR01016360">
    <property type="protein sequence ID" value="GBN72702.1"/>
    <property type="molecule type" value="Genomic_DNA"/>
</dbReference>
<name>A0A4Y2RA93_ARAVE</name>
<protein>
    <submittedName>
        <fullName evidence="1">Uncharacterized protein</fullName>
    </submittedName>
</protein>
<dbReference type="AlphaFoldDB" id="A0A4Y2RA93"/>
<evidence type="ECO:0000313" key="1">
    <source>
        <dbReference type="EMBL" id="GBN72702.1"/>
    </source>
</evidence>
<gene>
    <name evidence="1" type="ORF">AVEN_122010_1</name>
</gene>
<reference evidence="1 2" key="1">
    <citation type="journal article" date="2019" name="Sci. Rep.">
        <title>Orb-weaving spider Araneus ventricosus genome elucidates the spidroin gene catalogue.</title>
        <authorList>
            <person name="Kono N."/>
            <person name="Nakamura H."/>
            <person name="Ohtoshi R."/>
            <person name="Moran D.A.P."/>
            <person name="Shinohara A."/>
            <person name="Yoshida Y."/>
            <person name="Fujiwara M."/>
            <person name="Mori M."/>
            <person name="Tomita M."/>
            <person name="Arakawa K."/>
        </authorList>
    </citation>
    <scope>NUCLEOTIDE SEQUENCE [LARGE SCALE GENOMIC DNA]</scope>
</reference>
<accession>A0A4Y2RA93</accession>
<proteinExistence type="predicted"/>
<keyword evidence="2" id="KW-1185">Reference proteome</keyword>
<dbReference type="Proteomes" id="UP000499080">
    <property type="component" value="Unassembled WGS sequence"/>
</dbReference>